<protein>
    <recommendedName>
        <fullName evidence="2">Sulfurtransferase</fullName>
    </recommendedName>
</protein>
<dbReference type="InterPro" id="IPR001307">
    <property type="entry name" value="Thiosulphate_STrfase_CS"/>
</dbReference>
<evidence type="ECO:0000256" key="1">
    <source>
        <dbReference type="ARBA" id="ARBA00022737"/>
    </source>
</evidence>
<dbReference type="PANTHER" id="PTHR43855">
    <property type="entry name" value="THIOSULFATE SULFURTRANSFERASE"/>
    <property type="match status" value="1"/>
</dbReference>
<organism evidence="4">
    <name type="scientific">uncultured Acetothermia bacterium</name>
    <dbReference type="NCBI Taxonomy" id="236499"/>
    <lineage>
        <taxon>Bacteria</taxon>
        <taxon>Candidatus Bipolaricaulota</taxon>
        <taxon>environmental samples</taxon>
    </lineage>
</organism>
<reference evidence="4" key="1">
    <citation type="journal article" date="2005" name="Environ. Microbiol.">
        <title>Genetic and functional properties of uncultivated thermophilic crenarchaeotes from a subsurface gold mine as revealed by analysis of genome fragments.</title>
        <authorList>
            <person name="Nunoura T."/>
            <person name="Hirayama H."/>
            <person name="Takami H."/>
            <person name="Oida H."/>
            <person name="Nishi S."/>
            <person name="Shimamura S."/>
            <person name="Suzuki Y."/>
            <person name="Inagaki F."/>
            <person name="Takai K."/>
            <person name="Nealson K.H."/>
            <person name="Horikoshi K."/>
        </authorList>
    </citation>
    <scope>NUCLEOTIDE SEQUENCE</scope>
</reference>
<dbReference type="EMBL" id="AP011782">
    <property type="protein sequence ID" value="BAL57713.1"/>
    <property type="molecule type" value="Genomic_DNA"/>
</dbReference>
<gene>
    <name evidence="4" type="ORF">HGMM_F52A12C33</name>
</gene>
<accession>H5SNH7</accession>
<reference evidence="4" key="2">
    <citation type="journal article" date="2012" name="PLoS ONE">
        <title>A Deeply Branching Thermophilic Bacterium with an Ancient Acetyl-CoA Pathway Dominates a Subsurface Ecosystem.</title>
        <authorList>
            <person name="Takami H."/>
            <person name="Noguchi H."/>
            <person name="Takaki Y."/>
            <person name="Uchiyama I."/>
            <person name="Toyoda A."/>
            <person name="Nishi S."/>
            <person name="Chee G.-J."/>
            <person name="Arai W."/>
            <person name="Nunoura T."/>
            <person name="Itoh T."/>
            <person name="Hattori M."/>
            <person name="Takai K."/>
        </authorList>
    </citation>
    <scope>NUCLEOTIDE SEQUENCE</scope>
</reference>
<feature type="domain" description="Rhodanese" evidence="3">
    <location>
        <begin position="155"/>
        <end position="266"/>
    </location>
</feature>
<dbReference type="GO" id="GO:0004792">
    <property type="term" value="F:thiosulfate-cyanide sulfurtransferase activity"/>
    <property type="evidence" value="ECO:0007669"/>
    <property type="project" value="InterPro"/>
</dbReference>
<dbReference type="SUPFAM" id="SSF52821">
    <property type="entry name" value="Rhodanese/Cell cycle control phosphatase"/>
    <property type="match status" value="2"/>
</dbReference>
<dbReference type="CDD" id="cd01449">
    <property type="entry name" value="TST_Repeat_2"/>
    <property type="match status" value="1"/>
</dbReference>
<dbReference type="InterPro" id="IPR051126">
    <property type="entry name" value="Thiosulfate_sulfurtransferase"/>
</dbReference>
<evidence type="ECO:0000259" key="3">
    <source>
        <dbReference type="PROSITE" id="PS50206"/>
    </source>
</evidence>
<dbReference type="CDD" id="cd01448">
    <property type="entry name" value="TST_Repeat_1"/>
    <property type="match status" value="1"/>
</dbReference>
<evidence type="ECO:0000313" key="4">
    <source>
        <dbReference type="EMBL" id="BAL57713.1"/>
    </source>
</evidence>
<sequence>MKSESAVLIDAKALARAQDDVVILDARSPLRYEEGHLPNAVNLFIGALMQSRADGAQVLGPPAQLERVFSAAGVAHTRPVVVYGEQGSCDAAYLFWVLEYAGHKSVCLLDGGIEAWVRAGQKLTRSVPVVVESDFSLKPDYSKRVTGEWVLQHLHDESVVLFDARSGEEFSGQDRRARRGGHIPGARHCEWTRALCPDLTFKSQKELGALFEALGVHRDQIVVNYCQNGVRAALVYVAQRVAGFPNVCNYDGSWAEWGNSERYPVESGT</sequence>
<dbReference type="PANTHER" id="PTHR43855:SF1">
    <property type="entry name" value="THIOSULFATE SULFURTRANSFERASE"/>
    <property type="match status" value="1"/>
</dbReference>
<dbReference type="PROSITE" id="PS00683">
    <property type="entry name" value="RHODANESE_2"/>
    <property type="match status" value="1"/>
</dbReference>
<dbReference type="AlphaFoldDB" id="H5SNH7"/>
<dbReference type="Gene3D" id="3.40.250.10">
    <property type="entry name" value="Rhodanese-like domain"/>
    <property type="match status" value="2"/>
</dbReference>
<dbReference type="PROSITE" id="PS50206">
    <property type="entry name" value="RHODANESE_3"/>
    <property type="match status" value="2"/>
</dbReference>
<name>H5SNH7_9BACT</name>
<dbReference type="Pfam" id="PF00581">
    <property type="entry name" value="Rhodanese"/>
    <property type="match status" value="2"/>
</dbReference>
<proteinExistence type="predicted"/>
<dbReference type="InterPro" id="IPR001763">
    <property type="entry name" value="Rhodanese-like_dom"/>
</dbReference>
<dbReference type="SMART" id="SM00450">
    <property type="entry name" value="RHOD"/>
    <property type="match status" value="2"/>
</dbReference>
<keyword evidence="2 4" id="KW-0808">Transferase</keyword>
<feature type="domain" description="Rhodanese" evidence="3">
    <location>
        <begin position="17"/>
        <end position="125"/>
    </location>
</feature>
<keyword evidence="1" id="KW-0677">Repeat</keyword>
<evidence type="ECO:0000256" key="2">
    <source>
        <dbReference type="RuleBase" id="RU000507"/>
    </source>
</evidence>
<dbReference type="InterPro" id="IPR036873">
    <property type="entry name" value="Rhodanese-like_dom_sf"/>
</dbReference>